<dbReference type="GO" id="GO:0045893">
    <property type="term" value="P:positive regulation of DNA-templated transcription"/>
    <property type="evidence" value="ECO:0007669"/>
    <property type="project" value="TreeGrafter"/>
</dbReference>
<proteinExistence type="predicted"/>
<dbReference type="Pfam" id="PF23788">
    <property type="entry name" value="EDRF1_N"/>
    <property type="match status" value="1"/>
</dbReference>
<reference evidence="2" key="1">
    <citation type="submission" date="2019-12" db="EMBL/GenBank/DDBJ databases">
        <title>Genome sequencing and annotation of Brassica cretica.</title>
        <authorList>
            <person name="Studholme D.J."/>
            <person name="Sarris P."/>
        </authorList>
    </citation>
    <scope>NUCLEOTIDE SEQUENCE</scope>
    <source>
        <strain evidence="2">PFS-109/04</strain>
        <tissue evidence="2">Leaf</tissue>
    </source>
</reference>
<dbReference type="Proteomes" id="UP000712600">
    <property type="component" value="Unassembled WGS sequence"/>
</dbReference>
<organism evidence="2 3">
    <name type="scientific">Brassica cretica</name>
    <name type="common">Mustard</name>
    <dbReference type="NCBI Taxonomy" id="69181"/>
    <lineage>
        <taxon>Eukaryota</taxon>
        <taxon>Viridiplantae</taxon>
        <taxon>Streptophyta</taxon>
        <taxon>Embryophyta</taxon>
        <taxon>Tracheophyta</taxon>
        <taxon>Spermatophyta</taxon>
        <taxon>Magnoliopsida</taxon>
        <taxon>eudicotyledons</taxon>
        <taxon>Gunneridae</taxon>
        <taxon>Pentapetalae</taxon>
        <taxon>rosids</taxon>
        <taxon>malvids</taxon>
        <taxon>Brassicales</taxon>
        <taxon>Brassicaceae</taxon>
        <taxon>Brassiceae</taxon>
        <taxon>Brassica</taxon>
    </lineage>
</organism>
<dbReference type="AlphaFoldDB" id="A0A8S9PRT6"/>
<evidence type="ECO:0000313" key="3">
    <source>
        <dbReference type="Proteomes" id="UP000712600"/>
    </source>
</evidence>
<evidence type="ECO:0000259" key="1">
    <source>
        <dbReference type="Pfam" id="PF23788"/>
    </source>
</evidence>
<accession>A0A8S9PRT6</accession>
<evidence type="ECO:0000313" key="2">
    <source>
        <dbReference type="EMBL" id="KAF3526553.1"/>
    </source>
</evidence>
<gene>
    <name evidence="2" type="ORF">F2Q69_00046748</name>
</gene>
<feature type="domain" description="EDRF1 N-terminal" evidence="1">
    <location>
        <begin position="70"/>
        <end position="169"/>
    </location>
</feature>
<sequence length="411" mass="45597">MDQSAPTPKSSLPITIESSRDLQCVGTMEIAAPKPIGFLCGSLPVLADNSFPTFTSALLPSHETVSAPRYQRIPPETDLNRPPLLTDFPEKMLPLAAVKSRITGDISKEANVISKKCEALAVSGLAEYGDEIDVIAPVDILKQIFKIPYSKARVSIAVQRVGETLVLNPGEALALYESLEEIRKQEAAYSYLQLARYHKDCCLRILETDLHKPDTNVVQRAKQYALLADRNWQRSMDFYGPENHPSMFLTILIERSALSFSVSNFWQSKSMLETALSCLLEGRHISETHAESLRTKDPELYSKFWAQSQMVLKRMLTLSIPAEGANKSQSSGKLRELYKTSLKSISLSDLNAMHALWTTRVLGDWWRPLSYCFKVSGWVPCLSHVDLAEVSGSLVVGTVAFEVDPSAAAFA</sequence>
<dbReference type="InterPro" id="IPR056582">
    <property type="entry name" value="EDRF1_N"/>
</dbReference>
<dbReference type="PANTHER" id="PTHR15000">
    <property type="entry name" value="ERYTHROID DIFFERENTIATION-RELATED FACTOR 1"/>
    <property type="match status" value="1"/>
</dbReference>
<protein>
    <recommendedName>
        <fullName evidence="1">EDRF1 N-terminal domain-containing protein</fullName>
    </recommendedName>
</protein>
<name>A0A8S9PRT6_BRACR</name>
<dbReference type="EMBL" id="QGKX02001347">
    <property type="protein sequence ID" value="KAF3526553.1"/>
    <property type="molecule type" value="Genomic_DNA"/>
</dbReference>
<comment type="caution">
    <text evidence="2">The sequence shown here is derived from an EMBL/GenBank/DDBJ whole genome shotgun (WGS) entry which is preliminary data.</text>
</comment>
<dbReference type="PANTHER" id="PTHR15000:SF1">
    <property type="entry name" value="ERYTHROID DIFFERENTIATION-RELATED FACTOR 1"/>
    <property type="match status" value="1"/>
</dbReference>